<dbReference type="RefSeq" id="WP_039643607.1">
    <property type="nucleotide sequence ID" value="NZ_JXBL01000001.1"/>
</dbReference>
<evidence type="ECO:0000256" key="3">
    <source>
        <dbReference type="ARBA" id="ARBA00022729"/>
    </source>
</evidence>
<dbReference type="PANTHER" id="PTHR30483:SF6">
    <property type="entry name" value="PERIPLASMIC BINDING PROTEIN OF ABC TRANSPORTER FOR NATURAL AMINO ACIDS"/>
    <property type="match status" value="1"/>
</dbReference>
<dbReference type="InterPro" id="IPR051010">
    <property type="entry name" value="BCAA_transport"/>
</dbReference>
<dbReference type="PANTHER" id="PTHR30483">
    <property type="entry name" value="LEUCINE-SPECIFIC-BINDING PROTEIN"/>
    <property type="match status" value="1"/>
</dbReference>
<dbReference type="InterPro" id="IPR028082">
    <property type="entry name" value="Peripla_BP_I"/>
</dbReference>
<keyword evidence="2" id="KW-0813">Transport</keyword>
<keyword evidence="8" id="KW-1185">Reference proteome</keyword>
<organism evidence="7 8">
    <name type="scientific">Geobacter soli</name>
    <dbReference type="NCBI Taxonomy" id="1510391"/>
    <lineage>
        <taxon>Bacteria</taxon>
        <taxon>Pseudomonadati</taxon>
        <taxon>Thermodesulfobacteriota</taxon>
        <taxon>Desulfuromonadia</taxon>
        <taxon>Geobacterales</taxon>
        <taxon>Geobacteraceae</taxon>
        <taxon>Geobacter</taxon>
    </lineage>
</organism>
<evidence type="ECO:0000256" key="2">
    <source>
        <dbReference type="ARBA" id="ARBA00022448"/>
    </source>
</evidence>
<dbReference type="InterPro" id="IPR028081">
    <property type="entry name" value="Leu-bd"/>
</dbReference>
<dbReference type="Proteomes" id="UP000031433">
    <property type="component" value="Unassembled WGS sequence"/>
</dbReference>
<comment type="caution">
    <text evidence="7">The sequence shown here is derived from an EMBL/GenBank/DDBJ whole genome shotgun (WGS) entry which is preliminary data.</text>
</comment>
<evidence type="ECO:0000256" key="5">
    <source>
        <dbReference type="SAM" id="SignalP"/>
    </source>
</evidence>
<comment type="similarity">
    <text evidence="1">Belongs to the leucine-binding protein family.</text>
</comment>
<protein>
    <submittedName>
        <fullName evidence="7">ABC transporter substrate-binding protein</fullName>
    </submittedName>
</protein>
<feature type="signal peptide" evidence="5">
    <location>
        <begin position="1"/>
        <end position="21"/>
    </location>
</feature>
<gene>
    <name evidence="7" type="ORF">SE37_03280</name>
</gene>
<feature type="chain" id="PRO_5002139342" evidence="5">
    <location>
        <begin position="22"/>
        <end position="382"/>
    </location>
</feature>
<evidence type="ECO:0000259" key="6">
    <source>
        <dbReference type="Pfam" id="PF13458"/>
    </source>
</evidence>
<dbReference type="SUPFAM" id="SSF53822">
    <property type="entry name" value="Periplasmic binding protein-like I"/>
    <property type="match status" value="1"/>
</dbReference>
<dbReference type="EMBL" id="JXBL01000001">
    <property type="protein sequence ID" value="KIE41719.1"/>
    <property type="molecule type" value="Genomic_DNA"/>
</dbReference>
<dbReference type="PRINTS" id="PR00337">
    <property type="entry name" value="LEUILEVALBP"/>
</dbReference>
<feature type="domain" description="Leucine-binding protein" evidence="6">
    <location>
        <begin position="37"/>
        <end position="372"/>
    </location>
</feature>
<keyword evidence="4" id="KW-0029">Amino-acid transport</keyword>
<reference evidence="7 8" key="1">
    <citation type="submission" date="2015-01" db="EMBL/GenBank/DDBJ databases">
        <title>Genome sequence of the anaerobic bacterium Geobacter soli GSS01, a dissimilatory Fe(III) reducer from soil.</title>
        <authorList>
            <person name="Yang G."/>
            <person name="Zhou S."/>
        </authorList>
    </citation>
    <scope>NUCLEOTIDE SEQUENCE [LARGE SCALE GENOMIC DNA]</scope>
    <source>
        <strain evidence="7 8">GSS01</strain>
    </source>
</reference>
<dbReference type="InterPro" id="IPR000709">
    <property type="entry name" value="Leu_Ile_Val-bd"/>
</dbReference>
<dbReference type="AlphaFoldDB" id="A0A0C1TLG6"/>
<dbReference type="GO" id="GO:0006865">
    <property type="term" value="P:amino acid transport"/>
    <property type="evidence" value="ECO:0007669"/>
    <property type="project" value="UniProtKB-KW"/>
</dbReference>
<dbReference type="Gene3D" id="3.40.50.2300">
    <property type="match status" value="2"/>
</dbReference>
<evidence type="ECO:0000313" key="7">
    <source>
        <dbReference type="EMBL" id="KIE41719.1"/>
    </source>
</evidence>
<keyword evidence="3 5" id="KW-0732">Signal</keyword>
<name>A0A0C1TLG6_9BACT</name>
<sequence length="382" mass="41203">MVIRPVTRLFALRPAALLVCAAVMVSTMSGCRRDDSLKIGYLGTLSGRHSDLGVAGRDGTIFAVEEINRAGGINGKRLKLVVRDDEGKAESAQTAVRELIAAGVTAIVGPMTSSMAVVTVPIVNNSRVIMVSPTVSTGELSGRDDNFLRIYPTNAQKIRQLAEYARKSLGLSRLAVVYDLSNRSYTDDWRQAFTRQFESLGGTVAPAVSFDASGQTDYLSVARTLLAKKPQGVLILAGGVDSAMFCQQIRKLDTAMALFATEWSSTPELLVHGGSAVEGIVYCQNFIRDDDSTPYVTFCRSFDARFGQIPDFGAVYAYQAVRVIGKAFASARTAGDLKGAILGIGTFPGLQGEFTIDRFGDADRKPFLMTVRQGAFRRVEVP</sequence>
<dbReference type="PROSITE" id="PS51257">
    <property type="entry name" value="PROKAR_LIPOPROTEIN"/>
    <property type="match status" value="1"/>
</dbReference>
<evidence type="ECO:0000256" key="1">
    <source>
        <dbReference type="ARBA" id="ARBA00010062"/>
    </source>
</evidence>
<proteinExistence type="inferred from homology"/>
<accession>A0A0C1TLG6</accession>
<dbReference type="CDD" id="cd19983">
    <property type="entry name" value="PBP1_ABC_HAAT-like"/>
    <property type="match status" value="1"/>
</dbReference>
<dbReference type="Pfam" id="PF13458">
    <property type="entry name" value="Peripla_BP_6"/>
    <property type="match status" value="1"/>
</dbReference>
<evidence type="ECO:0000313" key="8">
    <source>
        <dbReference type="Proteomes" id="UP000031433"/>
    </source>
</evidence>
<evidence type="ECO:0000256" key="4">
    <source>
        <dbReference type="ARBA" id="ARBA00022970"/>
    </source>
</evidence>